<dbReference type="CDD" id="cd05254">
    <property type="entry name" value="dTDP_HR_like_SDR_e"/>
    <property type="match status" value="1"/>
</dbReference>
<dbReference type="SUPFAM" id="SSF51735">
    <property type="entry name" value="NAD(P)-binding Rossmann-fold domains"/>
    <property type="match status" value="1"/>
</dbReference>
<reference evidence="9" key="1">
    <citation type="journal article" date="2019" name="Int. J. Syst. Evol. Microbiol.">
        <title>The Global Catalogue of Microorganisms (GCM) 10K type strain sequencing project: providing services to taxonomists for standard genome sequencing and annotation.</title>
        <authorList>
            <consortium name="The Broad Institute Genomics Platform"/>
            <consortium name="The Broad Institute Genome Sequencing Center for Infectious Disease"/>
            <person name="Wu L."/>
            <person name="Ma J."/>
        </authorList>
    </citation>
    <scope>NUCLEOTIDE SEQUENCE [LARGE SCALE GENOMIC DNA]</scope>
    <source>
        <strain evidence="9">KCTC 23299</strain>
    </source>
</reference>
<keyword evidence="9" id="KW-1185">Reference proteome</keyword>
<dbReference type="Gene3D" id="3.90.25.10">
    <property type="entry name" value="UDP-galactose 4-epimerase, domain 1"/>
    <property type="match status" value="1"/>
</dbReference>
<proteinExistence type="inferred from homology"/>
<dbReference type="PANTHER" id="PTHR10491:SF4">
    <property type="entry name" value="METHIONINE ADENOSYLTRANSFERASE 2 SUBUNIT BETA"/>
    <property type="match status" value="1"/>
</dbReference>
<evidence type="ECO:0000256" key="6">
    <source>
        <dbReference type="RuleBase" id="RU364082"/>
    </source>
</evidence>
<feature type="domain" description="RmlD-like substrate binding" evidence="7">
    <location>
        <begin position="6"/>
        <end position="289"/>
    </location>
</feature>
<dbReference type="Pfam" id="PF04321">
    <property type="entry name" value="RmlD_sub_bind"/>
    <property type="match status" value="1"/>
</dbReference>
<dbReference type="NCBIfam" id="TIGR01214">
    <property type="entry name" value="rmlD"/>
    <property type="match status" value="1"/>
</dbReference>
<dbReference type="InterPro" id="IPR036291">
    <property type="entry name" value="NAD(P)-bd_dom_sf"/>
</dbReference>
<dbReference type="PANTHER" id="PTHR10491">
    <property type="entry name" value="DTDP-4-DEHYDRORHAMNOSE REDUCTASE"/>
    <property type="match status" value="1"/>
</dbReference>
<sequence>MPALPKILVTGANGQLGTEIHELSAAYPAYEWIFCTREQMPLDDEKTCIDFLAATQPQFVVNCAAYTAVDKAELPEEKDSLFAINATTVKAIAAFCKDNNTRFIHISTDYVFAGTGSVPYKETDPTDPVNIYGASKLAGEQYITAVNSDAVIIRTAWVYSRYGKNFVKTMLRLMLEKTAISVVNDQIGTPTYAADLAQAIITIINTAEWHPGIYHFSNEGIISWFNFAVAIKELSNSNCTVNAIPTTSFPTPAKRPAYSVLDKTKIKTTFGIHINDWRESLAVCLQKMQNN</sequence>
<dbReference type="RefSeq" id="WP_386102031.1">
    <property type="nucleotide sequence ID" value="NZ_JBHUOZ010000003.1"/>
</dbReference>
<comment type="caution">
    <text evidence="8">The sequence shown here is derived from an EMBL/GenBank/DDBJ whole genome shotgun (WGS) entry which is preliminary data.</text>
</comment>
<dbReference type="Proteomes" id="UP001597511">
    <property type="component" value="Unassembled WGS sequence"/>
</dbReference>
<evidence type="ECO:0000256" key="2">
    <source>
        <dbReference type="ARBA" id="ARBA00010944"/>
    </source>
</evidence>
<accession>A0ABW6AAL6</accession>
<name>A0ABW6AAL6_9BACT</name>
<evidence type="ECO:0000313" key="9">
    <source>
        <dbReference type="Proteomes" id="UP001597511"/>
    </source>
</evidence>
<comment type="function">
    <text evidence="6">Catalyzes the reduction of dTDP-6-deoxy-L-lyxo-4-hexulose to yield dTDP-L-rhamnose.</text>
</comment>
<dbReference type="InterPro" id="IPR005913">
    <property type="entry name" value="dTDP_dehydrorham_reduct"/>
</dbReference>
<dbReference type="EC" id="1.1.1.133" evidence="3 6"/>
<evidence type="ECO:0000313" key="8">
    <source>
        <dbReference type="EMBL" id="MFD2921535.1"/>
    </source>
</evidence>
<comment type="pathway">
    <text evidence="1 6">Carbohydrate biosynthesis; dTDP-L-rhamnose biosynthesis.</text>
</comment>
<evidence type="ECO:0000256" key="3">
    <source>
        <dbReference type="ARBA" id="ARBA00012929"/>
    </source>
</evidence>
<keyword evidence="6 8" id="KW-0560">Oxidoreductase</keyword>
<keyword evidence="6" id="KW-0521">NADP</keyword>
<organism evidence="8 9">
    <name type="scientific">Terrimonas rubra</name>
    <dbReference type="NCBI Taxonomy" id="1035890"/>
    <lineage>
        <taxon>Bacteria</taxon>
        <taxon>Pseudomonadati</taxon>
        <taxon>Bacteroidota</taxon>
        <taxon>Chitinophagia</taxon>
        <taxon>Chitinophagales</taxon>
        <taxon>Chitinophagaceae</taxon>
        <taxon>Terrimonas</taxon>
    </lineage>
</organism>
<evidence type="ECO:0000256" key="4">
    <source>
        <dbReference type="ARBA" id="ARBA00017099"/>
    </source>
</evidence>
<protein>
    <recommendedName>
        <fullName evidence="4 6">dTDP-4-dehydrorhamnose reductase</fullName>
        <ecNumber evidence="3 6">1.1.1.133</ecNumber>
    </recommendedName>
</protein>
<dbReference type="Gene3D" id="3.40.50.720">
    <property type="entry name" value="NAD(P)-binding Rossmann-like Domain"/>
    <property type="match status" value="1"/>
</dbReference>
<dbReference type="InterPro" id="IPR029903">
    <property type="entry name" value="RmlD-like-bd"/>
</dbReference>
<evidence type="ECO:0000259" key="7">
    <source>
        <dbReference type="Pfam" id="PF04321"/>
    </source>
</evidence>
<dbReference type="GO" id="GO:0008831">
    <property type="term" value="F:dTDP-4-dehydrorhamnose reductase activity"/>
    <property type="evidence" value="ECO:0007669"/>
    <property type="project" value="UniProtKB-EC"/>
</dbReference>
<comment type="similarity">
    <text evidence="2 6">Belongs to the dTDP-4-dehydrorhamnose reductase family.</text>
</comment>
<gene>
    <name evidence="8" type="primary">rfbD</name>
    <name evidence="8" type="ORF">ACFS6H_17570</name>
</gene>
<evidence type="ECO:0000256" key="1">
    <source>
        <dbReference type="ARBA" id="ARBA00004781"/>
    </source>
</evidence>
<dbReference type="EMBL" id="JBHUOZ010000003">
    <property type="protein sequence ID" value="MFD2921535.1"/>
    <property type="molecule type" value="Genomic_DNA"/>
</dbReference>
<comment type="catalytic activity">
    <reaction evidence="5">
        <text>dTDP-beta-L-rhamnose + NADP(+) = dTDP-4-dehydro-beta-L-rhamnose + NADPH + H(+)</text>
        <dbReference type="Rhea" id="RHEA:21796"/>
        <dbReference type="ChEBI" id="CHEBI:15378"/>
        <dbReference type="ChEBI" id="CHEBI:57510"/>
        <dbReference type="ChEBI" id="CHEBI:57783"/>
        <dbReference type="ChEBI" id="CHEBI:58349"/>
        <dbReference type="ChEBI" id="CHEBI:62830"/>
        <dbReference type="EC" id="1.1.1.133"/>
    </reaction>
</comment>
<evidence type="ECO:0000256" key="5">
    <source>
        <dbReference type="ARBA" id="ARBA00048200"/>
    </source>
</evidence>